<feature type="binding site" evidence="7">
    <location>
        <position position="188"/>
    </location>
    <ligand>
        <name>S-adenosyl-L-methionine</name>
        <dbReference type="ChEBI" id="CHEBI:59789"/>
    </ligand>
</feature>
<organism evidence="9 10">
    <name type="scientific">Geodia barretti</name>
    <name type="common">Barrett's horny sponge</name>
    <dbReference type="NCBI Taxonomy" id="519541"/>
    <lineage>
        <taxon>Eukaryota</taxon>
        <taxon>Metazoa</taxon>
        <taxon>Porifera</taxon>
        <taxon>Demospongiae</taxon>
        <taxon>Heteroscleromorpha</taxon>
        <taxon>Tetractinellida</taxon>
        <taxon>Astrophorina</taxon>
        <taxon>Geodiidae</taxon>
        <taxon>Geodia</taxon>
    </lineage>
</organism>
<comment type="caution">
    <text evidence="9">The sequence shown here is derived from an EMBL/GenBank/DDBJ whole genome shotgun (WGS) entry which is preliminary data.</text>
</comment>
<feature type="active site" evidence="8">
    <location>
        <position position="279"/>
    </location>
</feature>
<evidence type="ECO:0000256" key="2">
    <source>
        <dbReference type="ARBA" id="ARBA00022679"/>
    </source>
</evidence>
<dbReference type="EC" id="2.1.1.35" evidence="5"/>
<dbReference type="CDD" id="cd02440">
    <property type="entry name" value="AdoMet_MTases"/>
    <property type="match status" value="1"/>
</dbReference>
<dbReference type="PANTHER" id="PTHR11061:SF30">
    <property type="entry name" value="TRNA (URACIL(54)-C(5))-METHYLTRANSFERASE"/>
    <property type="match status" value="1"/>
</dbReference>
<dbReference type="Gene3D" id="2.40.50.140">
    <property type="entry name" value="Nucleic acid-binding proteins"/>
    <property type="match status" value="1"/>
</dbReference>
<dbReference type="Gene3D" id="3.90.950.10">
    <property type="match status" value="1"/>
</dbReference>
<comment type="catalytic activity">
    <reaction evidence="6">
        <text>uridine(54) in tRNA + S-adenosyl-L-methionine = 5-methyluridine(54) in tRNA + S-adenosyl-L-homocysteine + H(+)</text>
        <dbReference type="Rhea" id="RHEA:42712"/>
        <dbReference type="Rhea" id="RHEA-COMP:10167"/>
        <dbReference type="Rhea" id="RHEA-COMP:10193"/>
        <dbReference type="ChEBI" id="CHEBI:15378"/>
        <dbReference type="ChEBI" id="CHEBI:57856"/>
        <dbReference type="ChEBI" id="CHEBI:59789"/>
        <dbReference type="ChEBI" id="CHEBI:65315"/>
        <dbReference type="ChEBI" id="CHEBI:74447"/>
        <dbReference type="EC" id="2.1.1.35"/>
    </reaction>
    <physiologicalReaction direction="left-to-right" evidence="6">
        <dbReference type="Rhea" id="RHEA:42713"/>
    </physiologicalReaction>
</comment>
<keyword evidence="1 7" id="KW-0489">Methyltransferase</keyword>
<keyword evidence="10" id="KW-1185">Reference proteome</keyword>
<protein>
    <recommendedName>
        <fullName evidence="5">tRNA (uracil(54)-C(5))-methyltransferase</fullName>
        <ecNumber evidence="5">2.1.1.35</ecNumber>
    </recommendedName>
</protein>
<dbReference type="AlphaFoldDB" id="A0AA35VRH2"/>
<dbReference type="SUPFAM" id="SSF53335">
    <property type="entry name" value="S-adenosyl-L-methionine-dependent methyltransferases"/>
    <property type="match status" value="1"/>
</dbReference>
<feature type="active site" description="Nucleophile" evidence="7">
    <location>
        <position position="279"/>
    </location>
</feature>
<dbReference type="InterPro" id="IPR010280">
    <property type="entry name" value="U5_MeTrfase_fam"/>
</dbReference>
<evidence type="ECO:0000256" key="4">
    <source>
        <dbReference type="ARBA" id="ARBA00022801"/>
    </source>
</evidence>
<evidence type="ECO:0000256" key="7">
    <source>
        <dbReference type="PROSITE-ProRule" id="PRU01024"/>
    </source>
</evidence>
<dbReference type="Pfam" id="PF05958">
    <property type="entry name" value="tRNA_U5-meth_tr"/>
    <property type="match status" value="1"/>
</dbReference>
<dbReference type="SUPFAM" id="SSF52972">
    <property type="entry name" value="ITPase-like"/>
    <property type="match status" value="1"/>
</dbReference>
<feature type="binding site" evidence="7">
    <location>
        <position position="209"/>
    </location>
    <ligand>
        <name>S-adenosyl-L-methionine</name>
        <dbReference type="ChEBI" id="CHEBI:59789"/>
    </ligand>
</feature>
<keyword evidence="3 7" id="KW-0949">S-adenosyl-L-methionine</keyword>
<keyword evidence="4" id="KW-0378">Hydrolase</keyword>
<dbReference type="InterPro" id="IPR029063">
    <property type="entry name" value="SAM-dependent_MTases_sf"/>
</dbReference>
<sequence length="440" mass="48611">GGIPGERVVAEVIRVRRKYVAAIVEQVLEASPSRIDAPCQYYGVCTGCQWQHMDYSAQLSVKRDKVLDALERVGGLNDVKVHPTLPSPIQYGYRNHARFTVGREGDLGFVNRETRRFVHIDNCMLMHEGINSILGHLQDRCGETTQLAIRAGRETDEYLVNIDQAAQLIGIVREAVNLSGSEVLLDAYTGVGTFAILLTPFVKRVYAIEESSAAVADAKENAVGAENIQFLLGKTEDVLADLPERPDVVILDPPRAGCQPSALDHLAKLRSPMLVYVSCDPETLARDLKLLCANNYSIEQVQPLDMFPQTHHCWLAGRSTDDWELLTELGLRFEVTPFNAPEEQLEGESAEEMVRRLSSDKAMLVAGQLKEGFVIGADSTVVLNGRSIGKPEDEGDARKMLQQLRATEHQVTTGLTVVDVATGLSMTDHMTRGRVTHRRL</sequence>
<keyword evidence="2 7" id="KW-0808">Transferase</keyword>
<dbReference type="InterPro" id="IPR029001">
    <property type="entry name" value="ITPase-like_fam"/>
</dbReference>
<dbReference type="PROSITE" id="PS51687">
    <property type="entry name" value="SAM_MT_RNA_M5U"/>
    <property type="match status" value="1"/>
</dbReference>
<reference evidence="9" key="1">
    <citation type="submission" date="2023-03" db="EMBL/GenBank/DDBJ databases">
        <authorList>
            <person name="Steffen K."/>
            <person name="Cardenas P."/>
        </authorList>
    </citation>
    <scope>NUCLEOTIDE SEQUENCE</scope>
</reference>
<dbReference type="GO" id="GO:0070041">
    <property type="term" value="F:rRNA (uridine-C5-)-methyltransferase activity"/>
    <property type="evidence" value="ECO:0007669"/>
    <property type="project" value="TreeGrafter"/>
</dbReference>
<dbReference type="InterPro" id="IPR012340">
    <property type="entry name" value="NA-bd_OB-fold"/>
</dbReference>
<dbReference type="InterPro" id="IPR003697">
    <property type="entry name" value="Maf-like"/>
</dbReference>
<name>A0AA35VRH2_GEOBA</name>
<evidence type="ECO:0000313" key="9">
    <source>
        <dbReference type="EMBL" id="CAI7989117.1"/>
    </source>
</evidence>
<evidence type="ECO:0000256" key="1">
    <source>
        <dbReference type="ARBA" id="ARBA00022603"/>
    </source>
</evidence>
<comment type="caution">
    <text evidence="7">Lacks conserved residue(s) required for the propagation of feature annotation.</text>
</comment>
<feature type="binding site" evidence="7">
    <location>
        <position position="252"/>
    </location>
    <ligand>
        <name>S-adenosyl-L-methionine</name>
        <dbReference type="ChEBI" id="CHEBI:59789"/>
    </ligand>
</feature>
<comment type="similarity">
    <text evidence="7">Belongs to the class I-like SAM-binding methyltransferase superfamily. RNA M5U methyltransferase family.</text>
</comment>
<evidence type="ECO:0000313" key="10">
    <source>
        <dbReference type="Proteomes" id="UP001174909"/>
    </source>
</evidence>
<dbReference type="Gene3D" id="3.40.50.150">
    <property type="entry name" value="Vaccinia Virus protein VP39"/>
    <property type="match status" value="2"/>
</dbReference>
<proteinExistence type="inferred from homology"/>
<evidence type="ECO:0000256" key="6">
    <source>
        <dbReference type="ARBA" id="ARBA00047278"/>
    </source>
</evidence>
<evidence type="ECO:0000256" key="5">
    <source>
        <dbReference type="ARBA" id="ARBA00033763"/>
    </source>
</evidence>
<dbReference type="InterPro" id="IPR030390">
    <property type="entry name" value="MeTrfase_TrmA_AS"/>
</dbReference>
<dbReference type="Pfam" id="PF02545">
    <property type="entry name" value="Maf"/>
    <property type="match status" value="1"/>
</dbReference>
<dbReference type="Proteomes" id="UP001174909">
    <property type="component" value="Unassembled WGS sequence"/>
</dbReference>
<accession>A0AA35VRH2</accession>
<dbReference type="PROSITE" id="PS01230">
    <property type="entry name" value="TRMA_1"/>
    <property type="match status" value="1"/>
</dbReference>
<dbReference type="PANTHER" id="PTHR11061">
    <property type="entry name" value="RNA M5U METHYLTRANSFERASE"/>
    <property type="match status" value="1"/>
</dbReference>
<dbReference type="GO" id="GO:0047429">
    <property type="term" value="F:nucleoside triphosphate diphosphatase activity"/>
    <property type="evidence" value="ECO:0007669"/>
    <property type="project" value="InterPro"/>
</dbReference>
<dbReference type="GO" id="GO:0070475">
    <property type="term" value="P:rRNA base methylation"/>
    <property type="evidence" value="ECO:0007669"/>
    <property type="project" value="TreeGrafter"/>
</dbReference>
<gene>
    <name evidence="9" type="ORF">GBAR_LOCUS130</name>
</gene>
<evidence type="ECO:0000256" key="8">
    <source>
        <dbReference type="PROSITE-ProRule" id="PRU10015"/>
    </source>
</evidence>
<evidence type="ECO:0000256" key="3">
    <source>
        <dbReference type="ARBA" id="ARBA00022691"/>
    </source>
</evidence>
<dbReference type="GO" id="GO:0030697">
    <property type="term" value="F:tRNA (uracil(54)-C5)-methyltransferase activity, S-adenosyl methionine-dependent"/>
    <property type="evidence" value="ECO:0007669"/>
    <property type="project" value="UniProtKB-EC"/>
</dbReference>
<dbReference type="EMBL" id="CASHTH010000022">
    <property type="protein sequence ID" value="CAI7989117.1"/>
    <property type="molecule type" value="Genomic_DNA"/>
</dbReference>
<feature type="non-terminal residue" evidence="9">
    <location>
        <position position="1"/>
    </location>
</feature>